<evidence type="ECO:0000256" key="1">
    <source>
        <dbReference type="SAM" id="SignalP"/>
    </source>
</evidence>
<dbReference type="InterPro" id="IPR036705">
    <property type="entry name" value="Ribosyl_crysJ1_sf"/>
</dbReference>
<dbReference type="Proteomes" id="UP000815325">
    <property type="component" value="Unassembled WGS sequence"/>
</dbReference>
<organism evidence="2 3">
    <name type="scientific">Dunaliella salina</name>
    <name type="common">Green alga</name>
    <name type="synonym">Protococcus salinus</name>
    <dbReference type="NCBI Taxonomy" id="3046"/>
    <lineage>
        <taxon>Eukaryota</taxon>
        <taxon>Viridiplantae</taxon>
        <taxon>Chlorophyta</taxon>
        <taxon>core chlorophytes</taxon>
        <taxon>Chlorophyceae</taxon>
        <taxon>CS clade</taxon>
        <taxon>Chlamydomonadales</taxon>
        <taxon>Dunaliellaceae</taxon>
        <taxon>Dunaliella</taxon>
    </lineage>
</organism>
<feature type="chain" id="PRO_5046738928" description="PiggyBac transposable element-derived protein domain-containing protein" evidence="1">
    <location>
        <begin position="16"/>
        <end position="138"/>
    </location>
</feature>
<keyword evidence="3" id="KW-1185">Reference proteome</keyword>
<accession>A0ABQ7GKR0</accession>
<name>A0ABQ7GKR0_DUNSA</name>
<evidence type="ECO:0000313" key="3">
    <source>
        <dbReference type="Proteomes" id="UP000815325"/>
    </source>
</evidence>
<feature type="signal peptide" evidence="1">
    <location>
        <begin position="1"/>
        <end position="15"/>
    </location>
</feature>
<dbReference type="EMBL" id="MU069718">
    <property type="protein sequence ID" value="KAF5835189.1"/>
    <property type="molecule type" value="Genomic_DNA"/>
</dbReference>
<proteinExistence type="predicted"/>
<comment type="caution">
    <text evidence="2">The sequence shown here is derived from an EMBL/GenBank/DDBJ whole genome shotgun (WGS) entry which is preliminary data.</text>
</comment>
<dbReference type="InterPro" id="IPR005502">
    <property type="entry name" value="Ribosyl_crysJ1"/>
</dbReference>
<reference evidence="2" key="1">
    <citation type="submission" date="2017-08" db="EMBL/GenBank/DDBJ databases">
        <authorList>
            <person name="Polle J.E."/>
            <person name="Barry K."/>
            <person name="Cushman J."/>
            <person name="Schmutz J."/>
            <person name="Tran D."/>
            <person name="Hathwaick L.T."/>
            <person name="Yim W.C."/>
            <person name="Jenkins J."/>
            <person name="Mckie-Krisberg Z.M."/>
            <person name="Prochnik S."/>
            <person name="Lindquist E."/>
            <person name="Dockter R.B."/>
            <person name="Adam C."/>
            <person name="Molina H."/>
            <person name="Bunkerborg J."/>
            <person name="Jin E."/>
            <person name="Buchheim M."/>
            <person name="Magnuson J."/>
        </authorList>
    </citation>
    <scope>NUCLEOTIDE SEQUENCE</scope>
    <source>
        <strain evidence="2">CCAP 19/18</strain>
    </source>
</reference>
<evidence type="ECO:0008006" key="4">
    <source>
        <dbReference type="Google" id="ProtNLM"/>
    </source>
</evidence>
<evidence type="ECO:0000313" key="2">
    <source>
        <dbReference type="EMBL" id="KAF5835189.1"/>
    </source>
</evidence>
<gene>
    <name evidence="2" type="ORF">DUNSADRAFT_7779</name>
</gene>
<keyword evidence="1" id="KW-0732">Signal</keyword>
<dbReference type="Pfam" id="PF03747">
    <property type="entry name" value="ADP_ribosyl_GH"/>
    <property type="match status" value="1"/>
</dbReference>
<protein>
    <recommendedName>
        <fullName evidence="4">PiggyBac transposable element-derived protein domain-containing protein</fullName>
    </recommendedName>
</protein>
<dbReference type="SUPFAM" id="SSF101478">
    <property type="entry name" value="ADP-ribosylglycohydrolase"/>
    <property type="match status" value="1"/>
</dbReference>
<dbReference type="Gene3D" id="1.10.4080.10">
    <property type="entry name" value="ADP-ribosylation/Crystallin J1"/>
    <property type="match status" value="1"/>
</dbReference>
<sequence>MWEHVFMCFFALTEGLIDTFTTRKTWKDLSVCSQIHHRAAVAQRYMDWFRSRPFDVGNTCRLAFSACSPSEVPGRAAQFNTTSEANGVLMRAAPIALWCVKHGMPYTTVAAHARADSRLSHCSKVRPGEAAPFTLSVS</sequence>